<evidence type="ECO:0000313" key="2">
    <source>
        <dbReference type="Proteomes" id="UP001153148"/>
    </source>
</evidence>
<dbReference type="Proteomes" id="UP001153148">
    <property type="component" value="Unassembled WGS sequence"/>
</dbReference>
<evidence type="ECO:0000313" key="1">
    <source>
        <dbReference type="EMBL" id="CAG2068767.1"/>
    </source>
</evidence>
<protein>
    <submittedName>
        <fullName evidence="1">Uncharacterized protein</fullName>
    </submittedName>
</protein>
<organism evidence="1 2">
    <name type="scientific">Timema podura</name>
    <name type="common">Walking stick</name>
    <dbReference type="NCBI Taxonomy" id="61482"/>
    <lineage>
        <taxon>Eukaryota</taxon>
        <taxon>Metazoa</taxon>
        <taxon>Ecdysozoa</taxon>
        <taxon>Arthropoda</taxon>
        <taxon>Hexapoda</taxon>
        <taxon>Insecta</taxon>
        <taxon>Pterygota</taxon>
        <taxon>Neoptera</taxon>
        <taxon>Polyneoptera</taxon>
        <taxon>Phasmatodea</taxon>
        <taxon>Timematodea</taxon>
        <taxon>Timematoidea</taxon>
        <taxon>Timematidae</taxon>
        <taxon>Timema</taxon>
    </lineage>
</organism>
<dbReference type="EMBL" id="CAJPIN010101711">
    <property type="protein sequence ID" value="CAG2068767.1"/>
    <property type="molecule type" value="Genomic_DNA"/>
</dbReference>
<keyword evidence="2" id="KW-1185">Reference proteome</keyword>
<gene>
    <name evidence="1" type="ORF">TPAB3V08_LOCUS15710</name>
</gene>
<sequence length="70" mass="7946">MWITNGGVANWSSSTILEGWPIGRSSSTIFWKVCQLVDPAIMTTWKGKNTGNVARLDLVNPPRWRSWLTR</sequence>
<proteinExistence type="predicted"/>
<name>A0ABN7PNQ0_TIMPD</name>
<accession>A0ABN7PNQ0</accession>
<reference evidence="1" key="1">
    <citation type="submission" date="2021-03" db="EMBL/GenBank/DDBJ databases">
        <authorList>
            <person name="Tran Van P."/>
        </authorList>
    </citation>
    <scope>NUCLEOTIDE SEQUENCE</scope>
</reference>
<comment type="caution">
    <text evidence="1">The sequence shown here is derived from an EMBL/GenBank/DDBJ whole genome shotgun (WGS) entry which is preliminary data.</text>
</comment>